<evidence type="ECO:0000313" key="1">
    <source>
        <dbReference type="EMBL" id="GIH11564.1"/>
    </source>
</evidence>
<gene>
    <name evidence="1" type="ORF">Rhe02_96310</name>
</gene>
<evidence type="ECO:0008006" key="3">
    <source>
        <dbReference type="Google" id="ProtNLM"/>
    </source>
</evidence>
<reference evidence="1" key="1">
    <citation type="submission" date="2021-01" db="EMBL/GenBank/DDBJ databases">
        <title>Whole genome shotgun sequence of Rhizocola hellebori NBRC 109834.</title>
        <authorList>
            <person name="Komaki H."/>
            <person name="Tamura T."/>
        </authorList>
    </citation>
    <scope>NUCLEOTIDE SEQUENCE</scope>
    <source>
        <strain evidence="1">NBRC 109834</strain>
    </source>
</reference>
<evidence type="ECO:0000313" key="2">
    <source>
        <dbReference type="Proteomes" id="UP000612899"/>
    </source>
</evidence>
<dbReference type="AlphaFoldDB" id="A0A8J3QI68"/>
<comment type="caution">
    <text evidence="1">The sequence shown here is derived from an EMBL/GenBank/DDBJ whole genome shotgun (WGS) entry which is preliminary data.</text>
</comment>
<accession>A0A8J3QI68</accession>
<keyword evidence="2" id="KW-1185">Reference proteome</keyword>
<name>A0A8J3QI68_9ACTN</name>
<dbReference type="NCBIfam" id="TIGR03816">
    <property type="entry name" value="tadE_like_DECH"/>
    <property type="match status" value="1"/>
</dbReference>
<organism evidence="1 2">
    <name type="scientific">Rhizocola hellebori</name>
    <dbReference type="NCBI Taxonomy" id="1392758"/>
    <lineage>
        <taxon>Bacteria</taxon>
        <taxon>Bacillati</taxon>
        <taxon>Actinomycetota</taxon>
        <taxon>Actinomycetes</taxon>
        <taxon>Micromonosporales</taxon>
        <taxon>Micromonosporaceae</taxon>
        <taxon>Rhizocola</taxon>
    </lineage>
</organism>
<dbReference type="Proteomes" id="UP000612899">
    <property type="component" value="Unassembled WGS sequence"/>
</dbReference>
<dbReference type="InterPro" id="IPR021202">
    <property type="entry name" value="Rv3654c-like"/>
</dbReference>
<sequence length="107" mass="10442">MKDRGAASIYVATVGLLLALAGLGVAVRAMEVVAAAQARAAADLGALAGAARAALGAEQACERAEVIVAANNATMTSCHLDGLEITVAATVRGQSAAARAGPVWANG</sequence>
<protein>
    <recommendedName>
        <fullName evidence="3">Helicase</fullName>
    </recommendedName>
</protein>
<proteinExistence type="predicted"/>
<dbReference type="EMBL" id="BONY01000143">
    <property type="protein sequence ID" value="GIH11564.1"/>
    <property type="molecule type" value="Genomic_DNA"/>
</dbReference>
<dbReference type="RefSeq" id="WP_203915286.1">
    <property type="nucleotide sequence ID" value="NZ_BONY01000143.1"/>
</dbReference>